<dbReference type="EMBL" id="KI395392">
    <property type="protein sequence ID" value="ERM98304.1"/>
    <property type="molecule type" value="Genomic_DNA"/>
</dbReference>
<gene>
    <name evidence="1" type="ORF">AMTR_s00094p00103220</name>
</gene>
<dbReference type="Proteomes" id="UP000017836">
    <property type="component" value="Unassembled WGS sequence"/>
</dbReference>
<dbReference type="Gramene" id="ERM98304">
    <property type="protein sequence ID" value="ERM98304"/>
    <property type="gene ID" value="AMTR_s00094p00103220"/>
</dbReference>
<dbReference type="AlphaFoldDB" id="W1NUG9"/>
<feature type="non-terminal residue" evidence="1">
    <location>
        <position position="1"/>
    </location>
</feature>
<keyword evidence="2" id="KW-1185">Reference proteome</keyword>
<organism evidence="1 2">
    <name type="scientific">Amborella trichopoda</name>
    <dbReference type="NCBI Taxonomy" id="13333"/>
    <lineage>
        <taxon>Eukaryota</taxon>
        <taxon>Viridiplantae</taxon>
        <taxon>Streptophyta</taxon>
        <taxon>Embryophyta</taxon>
        <taxon>Tracheophyta</taxon>
        <taxon>Spermatophyta</taxon>
        <taxon>Magnoliopsida</taxon>
        <taxon>Amborellales</taxon>
        <taxon>Amborellaceae</taxon>
        <taxon>Amborella</taxon>
    </lineage>
</organism>
<name>W1NUG9_AMBTC</name>
<evidence type="ECO:0000313" key="2">
    <source>
        <dbReference type="Proteomes" id="UP000017836"/>
    </source>
</evidence>
<protein>
    <submittedName>
        <fullName evidence="1">Uncharacterized protein</fullName>
    </submittedName>
</protein>
<reference evidence="2" key="1">
    <citation type="journal article" date="2013" name="Science">
        <title>The Amborella genome and the evolution of flowering plants.</title>
        <authorList>
            <consortium name="Amborella Genome Project"/>
        </authorList>
    </citation>
    <scope>NUCLEOTIDE SEQUENCE [LARGE SCALE GENOMIC DNA]</scope>
</reference>
<dbReference type="HOGENOM" id="CLU_2765263_0_0_1"/>
<sequence>CDSSSVKPLLLRTVLLDKASDILTNIYRDRGESYGTMPVARGALSDLVGRPLFLSLYDFFLKVSLYPPCK</sequence>
<proteinExistence type="predicted"/>
<accession>W1NUG9</accession>
<evidence type="ECO:0000313" key="1">
    <source>
        <dbReference type="EMBL" id="ERM98304.1"/>
    </source>
</evidence>